<protein>
    <submittedName>
        <fullName evidence="1">Uncharacterized protein</fullName>
    </submittedName>
</protein>
<keyword evidence="2" id="KW-1185">Reference proteome</keyword>
<dbReference type="Proteomes" id="UP001552299">
    <property type="component" value="Unassembled WGS sequence"/>
</dbReference>
<organism evidence="1 2">
    <name type="scientific">Dendrobium thyrsiflorum</name>
    <name type="common">Pinecone-like raceme dendrobium</name>
    <name type="synonym">Orchid</name>
    <dbReference type="NCBI Taxonomy" id="117978"/>
    <lineage>
        <taxon>Eukaryota</taxon>
        <taxon>Viridiplantae</taxon>
        <taxon>Streptophyta</taxon>
        <taxon>Embryophyta</taxon>
        <taxon>Tracheophyta</taxon>
        <taxon>Spermatophyta</taxon>
        <taxon>Magnoliopsida</taxon>
        <taxon>Liliopsida</taxon>
        <taxon>Asparagales</taxon>
        <taxon>Orchidaceae</taxon>
        <taxon>Epidendroideae</taxon>
        <taxon>Malaxideae</taxon>
        <taxon>Dendrobiinae</taxon>
        <taxon>Dendrobium</taxon>
    </lineage>
</organism>
<name>A0ABD0U7W1_DENTH</name>
<sequence length="98" mass="10893">MEKTKRRCELQLSSEEEPMRAKNFSEFGIECGFGKIIMCGHLMSSGDQLPNDPCAIPSSSFVQPTDPSPIPPPSFESSQIVKTAEKQIDIVVKNIFLF</sequence>
<gene>
    <name evidence="1" type="ORF">M5K25_023347</name>
</gene>
<accession>A0ABD0U7W1</accession>
<evidence type="ECO:0000313" key="2">
    <source>
        <dbReference type="Proteomes" id="UP001552299"/>
    </source>
</evidence>
<proteinExistence type="predicted"/>
<comment type="caution">
    <text evidence="1">The sequence shown here is derived from an EMBL/GenBank/DDBJ whole genome shotgun (WGS) entry which is preliminary data.</text>
</comment>
<dbReference type="EMBL" id="JANQDX010000017">
    <property type="protein sequence ID" value="KAL0908838.1"/>
    <property type="molecule type" value="Genomic_DNA"/>
</dbReference>
<dbReference type="AlphaFoldDB" id="A0ABD0U7W1"/>
<evidence type="ECO:0000313" key="1">
    <source>
        <dbReference type="EMBL" id="KAL0908838.1"/>
    </source>
</evidence>
<reference evidence="1 2" key="1">
    <citation type="journal article" date="2024" name="Plant Biotechnol. J.">
        <title>Dendrobium thyrsiflorum genome and its molecular insights into genes involved in important horticultural traits.</title>
        <authorList>
            <person name="Chen B."/>
            <person name="Wang J.Y."/>
            <person name="Zheng P.J."/>
            <person name="Li K.L."/>
            <person name="Liang Y.M."/>
            <person name="Chen X.F."/>
            <person name="Zhang C."/>
            <person name="Zhao X."/>
            <person name="He X."/>
            <person name="Zhang G.Q."/>
            <person name="Liu Z.J."/>
            <person name="Xu Q."/>
        </authorList>
    </citation>
    <scope>NUCLEOTIDE SEQUENCE [LARGE SCALE GENOMIC DNA]</scope>
    <source>
        <strain evidence="1">GZMU011</strain>
    </source>
</reference>